<dbReference type="PROSITE" id="PS50097">
    <property type="entry name" value="BTB"/>
    <property type="match status" value="1"/>
</dbReference>
<name>A0A2K0SXT3_9HYPO</name>
<evidence type="ECO:0000259" key="2">
    <source>
        <dbReference type="PROSITE" id="PS50097"/>
    </source>
</evidence>
<feature type="compositionally biased region" description="Basic and acidic residues" evidence="1">
    <location>
        <begin position="1"/>
        <end position="13"/>
    </location>
</feature>
<dbReference type="PANTHER" id="PTHR47843:SF3">
    <property type="entry name" value="BTB DOMAIN-CONTAINING PROTEIN"/>
    <property type="match status" value="1"/>
</dbReference>
<dbReference type="Gene3D" id="3.30.710.10">
    <property type="entry name" value="Potassium Channel Kv1.1, Chain A"/>
    <property type="match status" value="1"/>
</dbReference>
<evidence type="ECO:0000313" key="4">
    <source>
        <dbReference type="Proteomes" id="UP000236546"/>
    </source>
</evidence>
<proteinExistence type="predicted"/>
<sequence length="295" mass="32974">MPSDENDKAHEEVPSTQGDVEMEETDNPVQIVEASNPEEGGERAPPAAVNVEDVDAEADPVDEEERKSFASHLKSPIVTLVVGKEEPAVLKAHQEFLVRSPYFDDICKTFAEDESIPRSIDLPDEDIDAVGCFLEFLYTGEYFPRKLPGQRSLEHDPSVPAVDDSGIQLLKHARIYTLAQKWGVAALQTLSSSKIYCINSTVKGEIEYARYIYAHTAVDDTTIRAPVANFWATRSHTLRSEAEDEFKALCLEFPQFGFDILTRVLDDKLKRERNEKMHPSSASVRKRPRHGSGGV</sequence>
<dbReference type="Pfam" id="PF00651">
    <property type="entry name" value="BTB"/>
    <property type="match status" value="1"/>
</dbReference>
<dbReference type="InterPro" id="IPR000210">
    <property type="entry name" value="BTB/POZ_dom"/>
</dbReference>
<protein>
    <recommendedName>
        <fullName evidence="2">BTB domain-containing protein</fullName>
    </recommendedName>
</protein>
<feature type="region of interest" description="Disordered" evidence="1">
    <location>
        <begin position="272"/>
        <end position="295"/>
    </location>
</feature>
<accession>A0A2K0SXT3</accession>
<comment type="caution">
    <text evidence="3">The sequence shown here is derived from an EMBL/GenBank/DDBJ whole genome shotgun (WGS) entry which is preliminary data.</text>
</comment>
<evidence type="ECO:0000313" key="3">
    <source>
        <dbReference type="EMBL" id="PNP38087.1"/>
    </source>
</evidence>
<feature type="region of interest" description="Disordered" evidence="1">
    <location>
        <begin position="1"/>
        <end position="63"/>
    </location>
</feature>
<dbReference type="PANTHER" id="PTHR47843">
    <property type="entry name" value="BTB DOMAIN-CONTAINING PROTEIN-RELATED"/>
    <property type="match status" value="1"/>
</dbReference>
<feature type="compositionally biased region" description="Acidic residues" evidence="1">
    <location>
        <begin position="52"/>
        <end position="63"/>
    </location>
</feature>
<dbReference type="OrthoDB" id="3926209at2759"/>
<reference evidence="3 4" key="1">
    <citation type="submission" date="2017-02" db="EMBL/GenBank/DDBJ databases">
        <title>Genomes of Trichoderma spp. with biocontrol activity.</title>
        <authorList>
            <person name="Gardiner D."/>
            <person name="Kazan K."/>
            <person name="Vos C."/>
            <person name="Harvey P."/>
        </authorList>
    </citation>
    <scope>NUCLEOTIDE SEQUENCE [LARGE SCALE GENOMIC DNA]</scope>
    <source>
        <strain evidence="3 4">A5MH</strain>
    </source>
</reference>
<dbReference type="AlphaFoldDB" id="A0A2K0SXT3"/>
<dbReference type="InterPro" id="IPR011333">
    <property type="entry name" value="SKP1/BTB/POZ_sf"/>
</dbReference>
<dbReference type="Proteomes" id="UP000236546">
    <property type="component" value="Unassembled WGS sequence"/>
</dbReference>
<gene>
    <name evidence="3" type="ORF">TGAMA5MH_09950</name>
</gene>
<dbReference type="SUPFAM" id="SSF54695">
    <property type="entry name" value="POZ domain"/>
    <property type="match status" value="1"/>
</dbReference>
<dbReference type="CDD" id="cd18186">
    <property type="entry name" value="BTB_POZ_ZBTB_KLHL-like"/>
    <property type="match status" value="1"/>
</dbReference>
<feature type="domain" description="BTB" evidence="2">
    <location>
        <begin position="78"/>
        <end position="146"/>
    </location>
</feature>
<feature type="compositionally biased region" description="Basic residues" evidence="1">
    <location>
        <begin position="284"/>
        <end position="295"/>
    </location>
</feature>
<organism evidence="3 4">
    <name type="scientific">Trichoderma gamsii</name>
    <dbReference type="NCBI Taxonomy" id="398673"/>
    <lineage>
        <taxon>Eukaryota</taxon>
        <taxon>Fungi</taxon>
        <taxon>Dikarya</taxon>
        <taxon>Ascomycota</taxon>
        <taxon>Pezizomycotina</taxon>
        <taxon>Sordariomycetes</taxon>
        <taxon>Hypocreomycetidae</taxon>
        <taxon>Hypocreales</taxon>
        <taxon>Hypocreaceae</taxon>
        <taxon>Trichoderma</taxon>
    </lineage>
</organism>
<evidence type="ECO:0000256" key="1">
    <source>
        <dbReference type="SAM" id="MobiDB-lite"/>
    </source>
</evidence>
<dbReference type="EMBL" id="MTYH01000114">
    <property type="protein sequence ID" value="PNP38087.1"/>
    <property type="molecule type" value="Genomic_DNA"/>
</dbReference>